<feature type="domain" description="QLQ" evidence="20">
    <location>
        <begin position="126"/>
        <end position="161"/>
    </location>
</feature>
<keyword evidence="8" id="KW-0007">Acetylation</keyword>
<evidence type="ECO:0000256" key="12">
    <source>
        <dbReference type="ARBA" id="ARBA00023163"/>
    </source>
</evidence>
<dbReference type="Ensembl" id="ENSAMXT00005049587.1">
    <property type="protein sequence ID" value="ENSAMXP00005045631.1"/>
    <property type="gene ID" value="ENSAMXG00005020844.1"/>
</dbReference>
<dbReference type="SUPFAM" id="SSF52540">
    <property type="entry name" value="P-loop containing nucleoside triphosphate hydrolases"/>
    <property type="match status" value="1"/>
</dbReference>
<keyword evidence="9" id="KW-0805">Transcription regulation</keyword>
<name>A0A8B9L1U3_ASTMX</name>
<dbReference type="PROSITE" id="PS51666">
    <property type="entry name" value="QLQ"/>
    <property type="match status" value="1"/>
</dbReference>
<dbReference type="GO" id="GO:0005654">
    <property type="term" value="C:nucleoplasm"/>
    <property type="evidence" value="ECO:0007669"/>
    <property type="project" value="UniProtKB-ARBA"/>
</dbReference>
<dbReference type="PROSITE" id="PS50014">
    <property type="entry name" value="BROMODOMAIN_2"/>
    <property type="match status" value="1"/>
</dbReference>
<dbReference type="SMART" id="SM00592">
    <property type="entry name" value="BRK"/>
    <property type="match status" value="1"/>
</dbReference>
<dbReference type="GO" id="GO:0005524">
    <property type="term" value="F:ATP binding"/>
    <property type="evidence" value="ECO:0007669"/>
    <property type="project" value="InterPro"/>
</dbReference>
<evidence type="ECO:0000256" key="8">
    <source>
        <dbReference type="ARBA" id="ARBA00022990"/>
    </source>
</evidence>
<dbReference type="GO" id="GO:0007399">
    <property type="term" value="P:nervous system development"/>
    <property type="evidence" value="ECO:0007669"/>
    <property type="project" value="UniProtKB-KW"/>
</dbReference>
<dbReference type="CDD" id="cd17996">
    <property type="entry name" value="DEXHc_SMARCA2_SMARCA4"/>
    <property type="match status" value="1"/>
</dbReference>
<evidence type="ECO:0000256" key="5">
    <source>
        <dbReference type="ARBA" id="ARBA00022801"/>
    </source>
</evidence>
<dbReference type="Gene3D" id="1.20.920.10">
    <property type="entry name" value="Bromodomain-like"/>
    <property type="match status" value="1"/>
</dbReference>
<dbReference type="Pfam" id="PF00439">
    <property type="entry name" value="Bromodomain"/>
    <property type="match status" value="1"/>
</dbReference>
<dbReference type="InterPro" id="IPR037259">
    <property type="entry name" value="BRK_sf"/>
</dbReference>
<evidence type="ECO:0000256" key="13">
    <source>
        <dbReference type="ARBA" id="ARBA00023242"/>
    </source>
</evidence>
<evidence type="ECO:0000256" key="1">
    <source>
        <dbReference type="ARBA" id="ARBA00004123"/>
    </source>
</evidence>
<protein>
    <submittedName>
        <fullName evidence="21">SWI/SNF related, matrix associated, actin dependent regulator of chromatin, subfamily a, member 2</fullName>
    </submittedName>
</protein>
<evidence type="ECO:0000256" key="14">
    <source>
        <dbReference type="ARBA" id="ARBA00048778"/>
    </source>
</evidence>
<evidence type="ECO:0000256" key="10">
    <source>
        <dbReference type="ARBA" id="ARBA00023117"/>
    </source>
</evidence>
<accession>A0A8B9L1U3</accession>
<dbReference type="SUPFAM" id="SSF47370">
    <property type="entry name" value="Bromodomain"/>
    <property type="match status" value="1"/>
</dbReference>
<evidence type="ECO:0000259" key="19">
    <source>
        <dbReference type="PROSITE" id="PS51204"/>
    </source>
</evidence>
<dbReference type="Pfam" id="PF14619">
    <property type="entry name" value="SnAC"/>
    <property type="match status" value="1"/>
</dbReference>
<dbReference type="Pfam" id="PF00176">
    <property type="entry name" value="SNF2-rel_dom"/>
    <property type="match status" value="1"/>
</dbReference>
<evidence type="ECO:0000259" key="18">
    <source>
        <dbReference type="PROSITE" id="PS51192"/>
    </source>
</evidence>
<keyword evidence="4" id="KW-0597">Phosphoprotein</keyword>
<feature type="compositionally biased region" description="Basic and acidic residues" evidence="16">
    <location>
        <begin position="1122"/>
        <end position="1132"/>
    </location>
</feature>
<dbReference type="InterPro" id="IPR014001">
    <property type="entry name" value="Helicase_ATP-bd"/>
</dbReference>
<evidence type="ECO:0000256" key="9">
    <source>
        <dbReference type="ARBA" id="ARBA00023015"/>
    </source>
</evidence>
<evidence type="ECO:0000259" key="17">
    <source>
        <dbReference type="PROSITE" id="PS50014"/>
    </source>
</evidence>
<keyword evidence="10 15" id="KW-0103">Bromodomain</keyword>
<dbReference type="FunFam" id="3.40.5.120:FF:000001">
    <property type="entry name" value="probable global transcription activator SNF2L2 isoform X1"/>
    <property type="match status" value="1"/>
</dbReference>
<keyword evidence="5" id="KW-0378">Hydrolase</keyword>
<feature type="region of interest" description="Disordered" evidence="16">
    <location>
        <begin position="1114"/>
        <end position="1150"/>
    </location>
</feature>
<reference evidence="21" key="1">
    <citation type="submission" date="2025-08" db="UniProtKB">
        <authorList>
            <consortium name="Ensembl"/>
        </authorList>
    </citation>
    <scope>IDENTIFICATION</scope>
</reference>
<dbReference type="InterPro" id="IPR014978">
    <property type="entry name" value="Gln-Leu-Gln_QLQ"/>
</dbReference>
<feature type="compositionally biased region" description="Polar residues" evidence="16">
    <location>
        <begin position="202"/>
        <end position="211"/>
    </location>
</feature>
<evidence type="ECO:0000256" key="4">
    <source>
        <dbReference type="ARBA" id="ARBA00022553"/>
    </source>
</evidence>
<feature type="compositionally biased region" description="Basic residues" evidence="16">
    <location>
        <begin position="497"/>
        <end position="507"/>
    </location>
</feature>
<dbReference type="PROSITE" id="PS51204">
    <property type="entry name" value="HSA"/>
    <property type="match status" value="1"/>
</dbReference>
<comment type="similarity">
    <text evidence="2">Belongs to the SNF2/RAD54 helicase family.</text>
</comment>
<keyword evidence="6" id="KW-0832">Ubl conjugation</keyword>
<feature type="domain" description="Helicase ATP-binding" evidence="18">
    <location>
        <begin position="663"/>
        <end position="828"/>
    </location>
</feature>
<evidence type="ECO:0000313" key="22">
    <source>
        <dbReference type="Proteomes" id="UP000694621"/>
    </source>
</evidence>
<evidence type="ECO:0000256" key="16">
    <source>
        <dbReference type="SAM" id="MobiDB-lite"/>
    </source>
</evidence>
<dbReference type="Proteomes" id="UP000694621">
    <property type="component" value="Unplaced"/>
</dbReference>
<feature type="domain" description="Bromo" evidence="17">
    <location>
        <begin position="1170"/>
        <end position="1240"/>
    </location>
</feature>
<organism evidence="21 22">
    <name type="scientific">Astyanax mexicanus</name>
    <name type="common">Blind cave fish</name>
    <name type="synonym">Astyanax fasciatus mexicanus</name>
    <dbReference type="NCBI Taxonomy" id="7994"/>
    <lineage>
        <taxon>Eukaryota</taxon>
        <taxon>Metazoa</taxon>
        <taxon>Chordata</taxon>
        <taxon>Craniata</taxon>
        <taxon>Vertebrata</taxon>
        <taxon>Euteleostomi</taxon>
        <taxon>Actinopterygii</taxon>
        <taxon>Neopterygii</taxon>
        <taxon>Teleostei</taxon>
        <taxon>Ostariophysi</taxon>
        <taxon>Characiformes</taxon>
        <taxon>Characoidei</taxon>
        <taxon>Acestrorhamphidae</taxon>
        <taxon>Acestrorhamphinae</taxon>
        <taxon>Astyanax</taxon>
    </lineage>
</organism>
<dbReference type="FunFam" id="1.20.5.170:FF:000089">
    <property type="entry name" value="Putative global transcription activator SNF2L2"/>
    <property type="match status" value="1"/>
</dbReference>
<evidence type="ECO:0000256" key="6">
    <source>
        <dbReference type="ARBA" id="ARBA00022843"/>
    </source>
</evidence>
<evidence type="ECO:0000256" key="11">
    <source>
        <dbReference type="ARBA" id="ARBA00023159"/>
    </source>
</evidence>
<evidence type="ECO:0000256" key="7">
    <source>
        <dbReference type="ARBA" id="ARBA00022902"/>
    </source>
</evidence>
<feature type="compositionally biased region" description="Pro residues" evidence="16">
    <location>
        <begin position="230"/>
        <end position="244"/>
    </location>
</feature>
<dbReference type="InterPro" id="IPR036427">
    <property type="entry name" value="Bromodomain-like_sf"/>
</dbReference>
<feature type="compositionally biased region" description="Polar residues" evidence="16">
    <location>
        <begin position="166"/>
        <end position="178"/>
    </location>
</feature>
<dbReference type="GO" id="GO:0016514">
    <property type="term" value="C:SWI/SNF complex"/>
    <property type="evidence" value="ECO:0007669"/>
    <property type="project" value="UniProtKB-ARBA"/>
</dbReference>
<dbReference type="GO" id="GO:0042393">
    <property type="term" value="F:histone binding"/>
    <property type="evidence" value="ECO:0007669"/>
    <property type="project" value="InterPro"/>
</dbReference>
<keyword evidence="11" id="KW-0010">Activator</keyword>
<feature type="region of interest" description="Disordered" evidence="16">
    <location>
        <begin position="55"/>
        <end position="126"/>
    </location>
</feature>
<dbReference type="SUPFAM" id="SSF160481">
    <property type="entry name" value="BRK domain-like"/>
    <property type="match status" value="1"/>
</dbReference>
<dbReference type="GO" id="GO:0006338">
    <property type="term" value="P:chromatin remodeling"/>
    <property type="evidence" value="ECO:0007669"/>
    <property type="project" value="UniProtKB-ARBA"/>
</dbReference>
<dbReference type="SMART" id="SM00297">
    <property type="entry name" value="BROMO"/>
    <property type="match status" value="1"/>
</dbReference>
<dbReference type="PROSITE" id="PS00633">
    <property type="entry name" value="BROMODOMAIN_1"/>
    <property type="match status" value="1"/>
</dbReference>
<evidence type="ECO:0000256" key="15">
    <source>
        <dbReference type="PROSITE-ProRule" id="PRU00035"/>
    </source>
</evidence>
<dbReference type="SMART" id="SM00951">
    <property type="entry name" value="QLQ"/>
    <property type="match status" value="1"/>
</dbReference>
<keyword evidence="3" id="KW-1017">Isopeptide bond</keyword>
<dbReference type="PROSITE" id="PS51192">
    <property type="entry name" value="HELICASE_ATP_BIND_1"/>
    <property type="match status" value="1"/>
</dbReference>
<evidence type="ECO:0000256" key="3">
    <source>
        <dbReference type="ARBA" id="ARBA00022499"/>
    </source>
</evidence>
<sequence>MCNALKKTKYICIFEFFNTNGISELVNVLFNFADKGMGEDMHYGQMKGVGMRSLHSGMGPPQSPMDQHSQGYLSPHPSPMGPVPEHVSSPMSGGGPTPPQMPQAQSGPMMQMDPQGMGQQGRGHSAFSPVQLQQLRAQILAYKILGRGQPLPENLQLAVQGKRSLPTMQQQPVNSSPYNRPPGACMPISHGGPASGPCPTPALQTHAQSTGPKPWAEGQGAEAPSGPQKLPVPAPSGRPSPAPPQASTQPQQGPGQPSLIIQLQQKQNRITPVQKPQGLDPVELLQEREYRLQARIAHRIQELENLPGSLPPDLRTKATVELKALRLLNFQRQLRQDVVACMRRDTTLETALNSKAYKRSKRQTLREARMTEKLEKQQKIEQERKRRQKHQEYLNSILQHAKDFKEYHRSISGKIQKLSKAVATWHTNTEREQKKETERIEKERMRRLMAEDEEGYRKLIDQKKDKRLAYLLQQTDEYVANLTTLVYEHKAAQAAKEKKKRKKKKKVGNAEGLGVIGPDGEPIDESSQMSELPVKVIQTETGKVLQGTDAPKSSQLEAWLEMNPGYEVAPRSDSEESGSEFEEEVSITVSYSNHSDVMVCCFAIARSAKQDVDDEYSVQAGETSSQSYYGVAHAVIEKVEKQSTLLINGTLKHYQIQGLEWMVSLYNNNLNGILADEMGLGKTIQTIALITYLMEHKRLNGPYLIIVPLSTLSNWVYELDKWAPSIVKIAYKGTPSMRRSLVPQLRSGKFNVLITTYEYIIKDKQILAKIRWKYMIVDEGHRMKNHHCKLTQVLNTHYVAPRRLLLTGTPLQNKLPELWALLNFLLPTIFKSCSTFEQWFNAPFAMTGERVDLNEEETILIIRRLHKVLRPFLLRRLKKEVESQLPEKVEYVIKCDMSAIQKVLYRHMQGKGILLTDGSEKDKKVKTRKLKQKCFTMFALLSIYRFEKIKRPLQFMIQRCAFLRRPDILSFFFVHFVYLQNQEEDEVPDDETLNQMIARNEDEFELFMRMDLDRRREDARNPKRKPRLMEEDELPSWIIKDDAEVERLTCEEEEEKMFGRGSRHRRDVDYSDAMTEKQCRSSAINQRGLLTFLILQAIEDGNLEEMEEEIRLKKRKRRRHVDKGPRREEGEKAKKKRGRPPAEKLSPNPPRLTKQMAAIIETVINYRDGSGRQLSEVFVQLPSRKELPEYYELIRKPVDFKKIKERVRSHKYRSLGDLEKDVMLLCHNAQTYNLEGSQVKSYCYIFFLVSAPDSSDQSEETVCLRSLLVHILVRLELYLCETKPNKGRKQTDPGHRNQLEVLKMSNLSCILYSSAPRWLYVPSNYILVLKLKLKPLI</sequence>
<dbReference type="Gene3D" id="3.40.50.10810">
    <property type="entry name" value="Tandem AAA-ATPase domain"/>
    <property type="match status" value="1"/>
</dbReference>
<dbReference type="InterPro" id="IPR018359">
    <property type="entry name" value="Bromodomain_CS"/>
</dbReference>
<dbReference type="Pfam" id="PF07529">
    <property type="entry name" value="HSA"/>
    <property type="match status" value="1"/>
</dbReference>
<proteinExistence type="inferred from homology"/>
<dbReference type="InterPro" id="IPR029295">
    <property type="entry name" value="SnAC"/>
</dbReference>
<dbReference type="SMART" id="SM00487">
    <property type="entry name" value="DEXDc"/>
    <property type="match status" value="1"/>
</dbReference>
<dbReference type="InterPro" id="IPR027417">
    <property type="entry name" value="P-loop_NTPase"/>
</dbReference>
<dbReference type="InterPro" id="IPR006576">
    <property type="entry name" value="BRK_domain"/>
</dbReference>
<dbReference type="GO" id="GO:0016787">
    <property type="term" value="F:hydrolase activity"/>
    <property type="evidence" value="ECO:0007669"/>
    <property type="project" value="UniProtKB-KW"/>
</dbReference>
<dbReference type="SMART" id="SM00573">
    <property type="entry name" value="HSA"/>
    <property type="match status" value="1"/>
</dbReference>
<dbReference type="InterPro" id="IPR038718">
    <property type="entry name" value="SNF2-like_sf"/>
</dbReference>
<feature type="region of interest" description="Disordered" evidence="16">
    <location>
        <begin position="163"/>
        <end position="256"/>
    </location>
</feature>
<dbReference type="Gene3D" id="3.40.5.120">
    <property type="match status" value="1"/>
</dbReference>
<comment type="subcellular location">
    <subcellularLocation>
        <location evidence="1">Nucleus</location>
    </subcellularLocation>
</comment>
<keyword evidence="12" id="KW-0804">Transcription</keyword>
<dbReference type="PANTHER" id="PTHR10799">
    <property type="entry name" value="SNF2/RAD54 HELICASE FAMILY"/>
    <property type="match status" value="1"/>
</dbReference>
<keyword evidence="13" id="KW-0539">Nucleus</keyword>
<evidence type="ECO:0000259" key="20">
    <source>
        <dbReference type="PROSITE" id="PS51666"/>
    </source>
</evidence>
<keyword evidence="7" id="KW-0524">Neurogenesis</keyword>
<dbReference type="FunFam" id="3.40.50.10810:FF:000008">
    <property type="entry name" value="Chromatin structure-remodeling complex subunit snf21"/>
    <property type="match status" value="1"/>
</dbReference>
<comment type="catalytic activity">
    <reaction evidence="14">
        <text>ATP + H2O = ADP + phosphate + H(+)</text>
        <dbReference type="Rhea" id="RHEA:13065"/>
        <dbReference type="ChEBI" id="CHEBI:15377"/>
        <dbReference type="ChEBI" id="CHEBI:15378"/>
        <dbReference type="ChEBI" id="CHEBI:30616"/>
        <dbReference type="ChEBI" id="CHEBI:43474"/>
        <dbReference type="ChEBI" id="CHEBI:456216"/>
    </reaction>
    <physiologicalReaction direction="left-to-right" evidence="14">
        <dbReference type="Rhea" id="RHEA:13066"/>
    </physiologicalReaction>
</comment>
<dbReference type="GO" id="GO:0006355">
    <property type="term" value="P:regulation of DNA-templated transcription"/>
    <property type="evidence" value="ECO:0007669"/>
    <property type="project" value="InterPro"/>
</dbReference>
<evidence type="ECO:0000256" key="2">
    <source>
        <dbReference type="ARBA" id="ARBA00007025"/>
    </source>
</evidence>
<dbReference type="InterPro" id="IPR014012">
    <property type="entry name" value="HSA_dom"/>
</dbReference>
<dbReference type="Pfam" id="PF08880">
    <property type="entry name" value="QLQ"/>
    <property type="match status" value="1"/>
</dbReference>
<dbReference type="PRINTS" id="PR00503">
    <property type="entry name" value="BROMODOMAIN"/>
</dbReference>
<dbReference type="InterPro" id="IPR001487">
    <property type="entry name" value="Bromodomain"/>
</dbReference>
<dbReference type="Pfam" id="PF07533">
    <property type="entry name" value="BRK"/>
    <property type="match status" value="1"/>
</dbReference>
<dbReference type="SMART" id="SM01314">
    <property type="entry name" value="SnAC"/>
    <property type="match status" value="1"/>
</dbReference>
<dbReference type="FunFam" id="1.20.920.10:FF:000004">
    <property type="entry name" value="probable global transcription activator SNF2L2 isoform X1"/>
    <property type="match status" value="1"/>
</dbReference>
<evidence type="ECO:0000313" key="21">
    <source>
        <dbReference type="Ensembl" id="ENSAMXP00005045631.1"/>
    </source>
</evidence>
<feature type="region of interest" description="Disordered" evidence="16">
    <location>
        <begin position="494"/>
        <end position="530"/>
    </location>
</feature>
<feature type="domain" description="HSA" evidence="19">
    <location>
        <begin position="378"/>
        <end position="450"/>
    </location>
</feature>
<dbReference type="Gene3D" id="1.20.5.170">
    <property type="match status" value="1"/>
</dbReference>
<feature type="compositionally biased region" description="Low complexity" evidence="16">
    <location>
        <begin position="107"/>
        <end position="117"/>
    </location>
</feature>
<feature type="compositionally biased region" description="Low complexity" evidence="16">
    <location>
        <begin position="245"/>
        <end position="256"/>
    </location>
</feature>
<dbReference type="InterPro" id="IPR000330">
    <property type="entry name" value="SNF2_N"/>
</dbReference>